<proteinExistence type="predicted"/>
<dbReference type="Proteomes" id="UP000821837">
    <property type="component" value="Chromosome 3"/>
</dbReference>
<reference evidence="3" key="2">
    <citation type="submission" date="2021-09" db="EMBL/GenBank/DDBJ databases">
        <authorList>
            <person name="Jia N."/>
            <person name="Wang J."/>
            <person name="Shi W."/>
            <person name="Du L."/>
            <person name="Sun Y."/>
            <person name="Zhan W."/>
            <person name="Jiang J."/>
            <person name="Wang Q."/>
            <person name="Zhang B."/>
            <person name="Ji P."/>
            <person name="Sakyi L.B."/>
            <person name="Cui X."/>
            <person name="Yuan T."/>
            <person name="Jiang B."/>
            <person name="Yang W."/>
            <person name="Lam T.T.-Y."/>
            <person name="Chang Q."/>
            <person name="Ding S."/>
            <person name="Wang X."/>
            <person name="Zhu J."/>
            <person name="Ruan X."/>
            <person name="Zhao L."/>
            <person name="Wei J."/>
            <person name="Que T."/>
            <person name="Du C."/>
            <person name="Cheng J."/>
            <person name="Dai P."/>
            <person name="Han X."/>
            <person name="Huang E."/>
            <person name="Gao Y."/>
            <person name="Liu J."/>
            <person name="Shao H."/>
            <person name="Ye R."/>
            <person name="Li L."/>
            <person name="Wei W."/>
            <person name="Wang X."/>
            <person name="Wang C."/>
            <person name="Huo Q."/>
            <person name="Li W."/>
            <person name="Guo W."/>
            <person name="Chen H."/>
            <person name="Chen S."/>
            <person name="Zhou L."/>
            <person name="Zhou L."/>
            <person name="Ni X."/>
            <person name="Tian J."/>
            <person name="Zhou Y."/>
            <person name="Sheng Y."/>
            <person name="Liu T."/>
            <person name="Pan Y."/>
            <person name="Xia L."/>
            <person name="Li J."/>
            <person name="Zhao F."/>
            <person name="Cao W."/>
        </authorList>
    </citation>
    <scope>NUCLEOTIDE SEQUENCE</scope>
    <source>
        <strain evidence="3">Rsan-2018</strain>
        <tissue evidence="3">Larvae</tissue>
    </source>
</reference>
<dbReference type="Pfam" id="PF21599">
    <property type="entry name" value="ZSWIM3_N"/>
    <property type="match status" value="1"/>
</dbReference>
<evidence type="ECO:0000259" key="2">
    <source>
        <dbReference type="Pfam" id="PF21599"/>
    </source>
</evidence>
<dbReference type="PANTHER" id="PTHR47086">
    <property type="entry name" value="BTB DOMAIN-CONTAINING PROTEIN"/>
    <property type="match status" value="1"/>
</dbReference>
<accession>A0A9D4Q3P9</accession>
<feature type="domain" description="ZSWIM3 N-terminal" evidence="2">
    <location>
        <begin position="38"/>
        <end position="108"/>
    </location>
</feature>
<evidence type="ECO:0000313" key="3">
    <source>
        <dbReference type="EMBL" id="KAH7962501.1"/>
    </source>
</evidence>
<dbReference type="InterPro" id="IPR048325">
    <property type="entry name" value="ZSWIM3_N"/>
</dbReference>
<protein>
    <recommendedName>
        <fullName evidence="2">ZSWIM3 N-terminal domain-containing protein</fullName>
    </recommendedName>
</protein>
<dbReference type="VEuPathDB" id="VectorBase:RSAN_048602"/>
<keyword evidence="4" id="KW-1185">Reference proteome</keyword>
<evidence type="ECO:0000313" key="4">
    <source>
        <dbReference type="Proteomes" id="UP000821837"/>
    </source>
</evidence>
<dbReference type="AlphaFoldDB" id="A0A9D4Q3P9"/>
<organism evidence="3 4">
    <name type="scientific">Rhipicephalus sanguineus</name>
    <name type="common">Brown dog tick</name>
    <name type="synonym">Ixodes sanguineus</name>
    <dbReference type="NCBI Taxonomy" id="34632"/>
    <lineage>
        <taxon>Eukaryota</taxon>
        <taxon>Metazoa</taxon>
        <taxon>Ecdysozoa</taxon>
        <taxon>Arthropoda</taxon>
        <taxon>Chelicerata</taxon>
        <taxon>Arachnida</taxon>
        <taxon>Acari</taxon>
        <taxon>Parasitiformes</taxon>
        <taxon>Ixodida</taxon>
        <taxon>Ixodoidea</taxon>
        <taxon>Ixodidae</taxon>
        <taxon>Rhipicephalinae</taxon>
        <taxon>Rhipicephalus</taxon>
        <taxon>Rhipicephalus</taxon>
    </lineage>
</organism>
<comment type="caution">
    <text evidence="3">The sequence shown here is derived from an EMBL/GenBank/DDBJ whole genome shotgun (WGS) entry which is preliminary data.</text>
</comment>
<feature type="region of interest" description="Disordered" evidence="1">
    <location>
        <begin position="1"/>
        <end position="23"/>
    </location>
</feature>
<dbReference type="InterPro" id="IPR040854">
    <property type="entry name" value="ZSWIM9"/>
</dbReference>
<gene>
    <name evidence="3" type="ORF">HPB52_016535</name>
</gene>
<dbReference type="EMBL" id="JABSTV010001249">
    <property type="protein sequence ID" value="KAH7962501.1"/>
    <property type="molecule type" value="Genomic_DNA"/>
</dbReference>
<name>A0A9D4Q3P9_RHISA</name>
<dbReference type="PANTHER" id="PTHR47086:SF4">
    <property type="entry name" value="BTB DOMAIN-CONTAINING PROTEIN"/>
    <property type="match status" value="1"/>
</dbReference>
<evidence type="ECO:0000256" key="1">
    <source>
        <dbReference type="SAM" id="MobiDB-lite"/>
    </source>
</evidence>
<sequence>MASSDDDFVQARPSARGGAAVCSDPQDDRLAASDATFHVGDRFGSFAELEKAIAAYSSTNFVQLWKRDARTINAAKKRVGNIASKMGEHLKYQSVKYCCIHGGKKFTSTATERTSSTFRQDCGFYIYSLLPKMEHTWKSEVCVYSTPITACPSPFIGTYLSNGGCHLCCDKKLNPCSSCVQTKSS</sequence>
<reference evidence="3" key="1">
    <citation type="journal article" date="2020" name="Cell">
        <title>Large-Scale Comparative Analyses of Tick Genomes Elucidate Their Genetic Diversity and Vector Capacities.</title>
        <authorList>
            <consortium name="Tick Genome and Microbiome Consortium (TIGMIC)"/>
            <person name="Jia N."/>
            <person name="Wang J."/>
            <person name="Shi W."/>
            <person name="Du L."/>
            <person name="Sun Y."/>
            <person name="Zhan W."/>
            <person name="Jiang J.F."/>
            <person name="Wang Q."/>
            <person name="Zhang B."/>
            <person name="Ji P."/>
            <person name="Bell-Sakyi L."/>
            <person name="Cui X.M."/>
            <person name="Yuan T.T."/>
            <person name="Jiang B.G."/>
            <person name="Yang W.F."/>
            <person name="Lam T.T."/>
            <person name="Chang Q.C."/>
            <person name="Ding S.J."/>
            <person name="Wang X.J."/>
            <person name="Zhu J.G."/>
            <person name="Ruan X.D."/>
            <person name="Zhao L."/>
            <person name="Wei J.T."/>
            <person name="Ye R.Z."/>
            <person name="Que T.C."/>
            <person name="Du C.H."/>
            <person name="Zhou Y.H."/>
            <person name="Cheng J.X."/>
            <person name="Dai P.F."/>
            <person name="Guo W.B."/>
            <person name="Han X.H."/>
            <person name="Huang E.J."/>
            <person name="Li L.F."/>
            <person name="Wei W."/>
            <person name="Gao Y.C."/>
            <person name="Liu J.Z."/>
            <person name="Shao H.Z."/>
            <person name="Wang X."/>
            <person name="Wang C.C."/>
            <person name="Yang T.C."/>
            <person name="Huo Q.B."/>
            <person name="Li W."/>
            <person name="Chen H.Y."/>
            <person name="Chen S.E."/>
            <person name="Zhou L.G."/>
            <person name="Ni X.B."/>
            <person name="Tian J.H."/>
            <person name="Sheng Y."/>
            <person name="Liu T."/>
            <person name="Pan Y.S."/>
            <person name="Xia L.Y."/>
            <person name="Li J."/>
            <person name="Zhao F."/>
            <person name="Cao W.C."/>
        </authorList>
    </citation>
    <scope>NUCLEOTIDE SEQUENCE</scope>
    <source>
        <strain evidence="3">Rsan-2018</strain>
    </source>
</reference>